<dbReference type="GO" id="GO:0008270">
    <property type="term" value="F:zinc ion binding"/>
    <property type="evidence" value="ECO:0007669"/>
    <property type="project" value="UniProtKB-KW"/>
</dbReference>
<feature type="domain" description="C2H2-type" evidence="4">
    <location>
        <begin position="151"/>
        <end position="181"/>
    </location>
</feature>
<evidence type="ECO:0000256" key="2">
    <source>
        <dbReference type="SAM" id="Coils"/>
    </source>
</evidence>
<dbReference type="eggNOG" id="ENOG502SQDK">
    <property type="taxonomic scope" value="Eukaryota"/>
</dbReference>
<dbReference type="AlphaFoldDB" id="I7LT18"/>
<dbReference type="PROSITE" id="PS00028">
    <property type="entry name" value="ZINC_FINGER_C2H2_1"/>
    <property type="match status" value="1"/>
</dbReference>
<reference evidence="6" key="1">
    <citation type="journal article" date="2006" name="PLoS Biol.">
        <title>Macronuclear genome sequence of the ciliate Tetrahymena thermophila, a model eukaryote.</title>
        <authorList>
            <person name="Eisen J.A."/>
            <person name="Coyne R.S."/>
            <person name="Wu M."/>
            <person name="Wu D."/>
            <person name="Thiagarajan M."/>
            <person name="Wortman J.R."/>
            <person name="Badger J.H."/>
            <person name="Ren Q."/>
            <person name="Amedeo P."/>
            <person name="Jones K.M."/>
            <person name="Tallon L.J."/>
            <person name="Delcher A.L."/>
            <person name="Salzberg S.L."/>
            <person name="Silva J.C."/>
            <person name="Haas B.J."/>
            <person name="Majoros W.H."/>
            <person name="Farzad M."/>
            <person name="Carlton J.M."/>
            <person name="Smith R.K. Jr."/>
            <person name="Garg J."/>
            <person name="Pearlman R.E."/>
            <person name="Karrer K.M."/>
            <person name="Sun L."/>
            <person name="Manning G."/>
            <person name="Elde N.C."/>
            <person name="Turkewitz A.P."/>
            <person name="Asai D.J."/>
            <person name="Wilkes D.E."/>
            <person name="Wang Y."/>
            <person name="Cai H."/>
            <person name="Collins K."/>
            <person name="Stewart B.A."/>
            <person name="Lee S.R."/>
            <person name="Wilamowska K."/>
            <person name="Weinberg Z."/>
            <person name="Ruzzo W.L."/>
            <person name="Wloga D."/>
            <person name="Gaertig J."/>
            <person name="Frankel J."/>
            <person name="Tsao C.-C."/>
            <person name="Gorovsky M.A."/>
            <person name="Keeling P.J."/>
            <person name="Waller R.F."/>
            <person name="Patron N.J."/>
            <person name="Cherry J.M."/>
            <person name="Stover N.A."/>
            <person name="Krieger C.J."/>
            <person name="del Toro C."/>
            <person name="Ryder H.F."/>
            <person name="Williamson S.C."/>
            <person name="Barbeau R.A."/>
            <person name="Hamilton E.P."/>
            <person name="Orias E."/>
        </authorList>
    </citation>
    <scope>NUCLEOTIDE SEQUENCE [LARGE SCALE GENOMIC DNA]</scope>
    <source>
        <strain evidence="6">SB210</strain>
    </source>
</reference>
<accession>I7LT18</accession>
<protein>
    <submittedName>
        <fullName evidence="5">Zinc finger, C2H2 type family protein</fullName>
    </submittedName>
</protein>
<feature type="region of interest" description="Disordered" evidence="3">
    <location>
        <begin position="227"/>
        <end position="338"/>
    </location>
</feature>
<feature type="compositionally biased region" description="Low complexity" evidence="3">
    <location>
        <begin position="1"/>
        <end position="20"/>
    </location>
</feature>
<dbReference type="KEGG" id="tet:TTHERM_00756120"/>
<dbReference type="GeneID" id="7838781"/>
<evidence type="ECO:0000313" key="5">
    <source>
        <dbReference type="EMBL" id="EAR84077.2"/>
    </source>
</evidence>
<keyword evidence="1" id="KW-0862">Zinc</keyword>
<dbReference type="Proteomes" id="UP000009168">
    <property type="component" value="Unassembled WGS sequence"/>
</dbReference>
<keyword evidence="2" id="KW-0175">Coiled coil</keyword>
<evidence type="ECO:0000313" key="6">
    <source>
        <dbReference type="Proteomes" id="UP000009168"/>
    </source>
</evidence>
<feature type="compositionally biased region" description="Polar residues" evidence="3">
    <location>
        <begin position="324"/>
        <end position="338"/>
    </location>
</feature>
<keyword evidence="1" id="KW-0479">Metal-binding</keyword>
<dbReference type="OrthoDB" id="21530at2759"/>
<organism evidence="5 6">
    <name type="scientific">Tetrahymena thermophila (strain SB210)</name>
    <dbReference type="NCBI Taxonomy" id="312017"/>
    <lineage>
        <taxon>Eukaryota</taxon>
        <taxon>Sar</taxon>
        <taxon>Alveolata</taxon>
        <taxon>Ciliophora</taxon>
        <taxon>Intramacronucleata</taxon>
        <taxon>Oligohymenophorea</taxon>
        <taxon>Hymenostomatida</taxon>
        <taxon>Tetrahymenina</taxon>
        <taxon>Tetrahymenidae</taxon>
        <taxon>Tetrahymena</taxon>
    </lineage>
</organism>
<feature type="region of interest" description="Disordered" evidence="3">
    <location>
        <begin position="1"/>
        <end position="22"/>
    </location>
</feature>
<gene>
    <name evidence="5" type="ORF">TTHERM_00756120</name>
</gene>
<sequence>MSSCNSSSISGNLSHSHSGGPLLTAQQSQAARDLIQVEQEIKNTVNLLKKLKINKNDSWIQEHINIANSQQPSSSLYPKYQKGTNYYQEFWRTYLMNEMMIAKIKEFSSENKLLDNKIQELEQLHREYQKLVSMKNKKKNRRTANEIEKSHICPYVECQKLYGSEVSLNLHIKLKHNGGNKTERERLARSICLAQENGDLAPDLCLNFPPGYLDQFKAQYNKEKERQLKLEQQGENLESNTIEREKDLEPVTNQDNTIKDDQEEMEYSDEEEEEQEESIKQENKKANKKKDKETKQKKSKSNANKNSKKQNKKHRAEEYEEDQNSLSSTPVKNSQSIS</sequence>
<proteinExistence type="predicted"/>
<dbReference type="InterPro" id="IPR013087">
    <property type="entry name" value="Znf_C2H2_type"/>
</dbReference>
<evidence type="ECO:0000259" key="4">
    <source>
        <dbReference type="PROSITE" id="PS50157"/>
    </source>
</evidence>
<dbReference type="RefSeq" id="XP_001031740.2">
    <property type="nucleotide sequence ID" value="XM_001031740.2"/>
</dbReference>
<name>I7LT18_TETTS</name>
<evidence type="ECO:0000256" key="1">
    <source>
        <dbReference type="PROSITE-ProRule" id="PRU00042"/>
    </source>
</evidence>
<evidence type="ECO:0000256" key="3">
    <source>
        <dbReference type="SAM" id="MobiDB-lite"/>
    </source>
</evidence>
<feature type="compositionally biased region" description="Acidic residues" evidence="3">
    <location>
        <begin position="261"/>
        <end position="276"/>
    </location>
</feature>
<feature type="compositionally biased region" description="Basic and acidic residues" evidence="3">
    <location>
        <begin position="277"/>
        <end position="296"/>
    </location>
</feature>
<keyword evidence="1" id="KW-0863">Zinc-finger</keyword>
<feature type="compositionally biased region" description="Basic residues" evidence="3">
    <location>
        <begin position="297"/>
        <end position="314"/>
    </location>
</feature>
<dbReference type="EMBL" id="GG662437">
    <property type="protein sequence ID" value="EAR84077.2"/>
    <property type="molecule type" value="Genomic_DNA"/>
</dbReference>
<keyword evidence="6" id="KW-1185">Reference proteome</keyword>
<dbReference type="PROSITE" id="PS50157">
    <property type="entry name" value="ZINC_FINGER_C2H2_2"/>
    <property type="match status" value="1"/>
</dbReference>
<dbReference type="InParanoid" id="I7LT18"/>
<feature type="coiled-coil region" evidence="2">
    <location>
        <begin position="104"/>
        <end position="141"/>
    </location>
</feature>